<dbReference type="InterPro" id="IPR005183">
    <property type="entry name" value="DUF305_CopM-like"/>
</dbReference>
<dbReference type="EMBL" id="LJYW01000001">
    <property type="protein sequence ID" value="KPL56099.1"/>
    <property type="molecule type" value="Genomic_DNA"/>
</dbReference>
<keyword evidence="4" id="KW-1185">Reference proteome</keyword>
<protein>
    <recommendedName>
        <fullName evidence="2">DUF305 domain-containing protein</fullName>
    </recommendedName>
</protein>
<feature type="compositionally biased region" description="Gly residues" evidence="1">
    <location>
        <begin position="24"/>
        <end position="35"/>
    </location>
</feature>
<accession>A0A0P6VXE9</accession>
<comment type="caution">
    <text evidence="3">The sequence shown here is derived from an EMBL/GenBank/DDBJ whole genome shotgun (WGS) entry which is preliminary data.</text>
</comment>
<reference evidence="3 4" key="2">
    <citation type="submission" date="2015-10" db="EMBL/GenBank/DDBJ databases">
        <title>Draft Genome Sequence of Prosthecomicrobium hirschii ATCC 27832.</title>
        <authorList>
            <person name="Daniel J."/>
            <person name="Givan S.A."/>
            <person name="Brun Y.V."/>
            <person name="Brown P.J."/>
        </authorList>
    </citation>
    <scope>NUCLEOTIDE SEQUENCE [LARGE SCALE GENOMIC DNA]</scope>
    <source>
        <strain evidence="3 4">16</strain>
    </source>
</reference>
<dbReference type="AlphaFoldDB" id="A0A0P6VXE9"/>
<dbReference type="InterPro" id="IPR012347">
    <property type="entry name" value="Ferritin-like"/>
</dbReference>
<dbReference type="PANTHER" id="PTHR36933">
    <property type="entry name" value="SLL0788 PROTEIN"/>
    <property type="match status" value="1"/>
</dbReference>
<dbReference type="Pfam" id="PF03713">
    <property type="entry name" value="DUF305"/>
    <property type="match status" value="1"/>
</dbReference>
<evidence type="ECO:0000259" key="2">
    <source>
        <dbReference type="Pfam" id="PF03713"/>
    </source>
</evidence>
<organism evidence="3 4">
    <name type="scientific">Prosthecodimorpha hirschii</name>
    <dbReference type="NCBI Taxonomy" id="665126"/>
    <lineage>
        <taxon>Bacteria</taxon>
        <taxon>Pseudomonadati</taxon>
        <taxon>Pseudomonadota</taxon>
        <taxon>Alphaproteobacteria</taxon>
        <taxon>Hyphomicrobiales</taxon>
        <taxon>Ancalomicrobiaceae</taxon>
        <taxon>Prosthecodimorpha</taxon>
    </lineage>
</organism>
<evidence type="ECO:0000256" key="1">
    <source>
        <dbReference type="SAM" id="MobiDB-lite"/>
    </source>
</evidence>
<name>A0A0P6VXE9_9HYPH</name>
<dbReference type="STRING" id="665126.ABB55_23720"/>
<proteinExistence type="predicted"/>
<sequence length="132" mass="13626">MGLLAVGPLATAAFAQSPGMPMQGHGGMHGAGHGAMAGAPAAKPKGDTSPSSLAFAAVNAKMHEGMDIAFSGNADIDFVKGMIAHHQGAIDMAKVQLAFGRDDKIKKLSEEIIKAQEGEIAMMKDWLAKNAR</sequence>
<feature type="domain" description="DUF305" evidence="2">
    <location>
        <begin position="62"/>
        <end position="127"/>
    </location>
</feature>
<evidence type="ECO:0000313" key="3">
    <source>
        <dbReference type="EMBL" id="KPL56099.1"/>
    </source>
</evidence>
<dbReference type="PANTHER" id="PTHR36933:SF1">
    <property type="entry name" value="SLL0788 PROTEIN"/>
    <property type="match status" value="1"/>
</dbReference>
<reference evidence="3 4" key="1">
    <citation type="submission" date="2015-09" db="EMBL/GenBank/DDBJ databases">
        <authorList>
            <person name="Jackson K.R."/>
            <person name="Lunt B.L."/>
            <person name="Fisher J.N.B."/>
            <person name="Gardner A.V."/>
            <person name="Bailey M.E."/>
            <person name="Deus L.M."/>
            <person name="Earl A.S."/>
            <person name="Gibby P.D."/>
            <person name="Hartmann K.A."/>
            <person name="Liu J.E."/>
            <person name="Manci A.M."/>
            <person name="Nielsen D.A."/>
            <person name="Solomon M.B."/>
            <person name="Breakwell D.P."/>
            <person name="Burnett S.H."/>
            <person name="Grose J.H."/>
        </authorList>
    </citation>
    <scope>NUCLEOTIDE SEQUENCE [LARGE SCALE GENOMIC DNA]</scope>
    <source>
        <strain evidence="3 4">16</strain>
    </source>
</reference>
<dbReference type="Proteomes" id="UP000048984">
    <property type="component" value="Unassembled WGS sequence"/>
</dbReference>
<dbReference type="Gene3D" id="1.20.1260.10">
    <property type="match status" value="1"/>
</dbReference>
<feature type="region of interest" description="Disordered" evidence="1">
    <location>
        <begin position="21"/>
        <end position="50"/>
    </location>
</feature>
<gene>
    <name evidence="3" type="ORF">ABB55_23720</name>
</gene>
<evidence type="ECO:0000313" key="4">
    <source>
        <dbReference type="Proteomes" id="UP000048984"/>
    </source>
</evidence>